<dbReference type="RefSeq" id="WP_184089274.1">
    <property type="nucleotide sequence ID" value="NZ_AP023367.1"/>
</dbReference>
<dbReference type="CDD" id="cd00090">
    <property type="entry name" value="HTH_ARSR"/>
    <property type="match status" value="1"/>
</dbReference>
<accession>A0A6S6R5N2</accession>
<dbReference type="SUPFAM" id="SSF46785">
    <property type="entry name" value="Winged helix' DNA-binding domain"/>
    <property type="match status" value="1"/>
</dbReference>
<dbReference type="AlphaFoldDB" id="A0A6S6R5N2"/>
<dbReference type="EMBL" id="AP023367">
    <property type="protein sequence ID" value="BCJ94742.1"/>
    <property type="molecule type" value="Genomic_DNA"/>
</dbReference>
<dbReference type="InterPro" id="IPR051011">
    <property type="entry name" value="Metal_resp_trans_reg"/>
</dbReference>
<protein>
    <submittedName>
        <fullName evidence="4">Transcriptional regulator</fullName>
    </submittedName>
</protein>
<dbReference type="PANTHER" id="PTHR43132">
    <property type="entry name" value="ARSENICAL RESISTANCE OPERON REPRESSOR ARSR-RELATED"/>
    <property type="match status" value="1"/>
</dbReference>
<dbReference type="KEGG" id="acel:acsn021_23110"/>
<sequence>MKKNIQLNLDDTKQLALLAKALSSEIRLEILRLLCRYDLNINEIAEILKLPQSSAAAHVKALEEAGLIATTLLPAVRGSMKVCSKNLDALSIDLCADIGDEMEIINMPIGNFVDYYVEPTCGIVSEKGHIDEEDEPRCFYNPNRTKAKLLWFGKGYLEYRFPNHVLTNRKEKRLELSMELCSEDHEYNLDFPSDITVWINGLEAGTFRCPSDYGGRRGKLNPAWWPDKNTQYGDLKTWKLTEQGTYIDEEKVSDSCIQDYRLSEKAYISVRIGIKEDAKHAGGVNLFGSGFGDYSQDIRMKVFF</sequence>
<dbReference type="InterPro" id="IPR036388">
    <property type="entry name" value="WH-like_DNA-bd_sf"/>
</dbReference>
<dbReference type="InterPro" id="IPR011991">
    <property type="entry name" value="ArsR-like_HTH"/>
</dbReference>
<dbReference type="GO" id="GO:0003677">
    <property type="term" value="F:DNA binding"/>
    <property type="evidence" value="ECO:0007669"/>
    <property type="project" value="UniProtKB-KW"/>
</dbReference>
<dbReference type="GO" id="GO:0003700">
    <property type="term" value="F:DNA-binding transcription factor activity"/>
    <property type="evidence" value="ECO:0007669"/>
    <property type="project" value="InterPro"/>
</dbReference>
<dbReference type="PANTHER" id="PTHR43132:SF2">
    <property type="entry name" value="ARSENICAL RESISTANCE OPERON REPRESSOR ARSR-RELATED"/>
    <property type="match status" value="1"/>
</dbReference>
<dbReference type="SMART" id="SM00418">
    <property type="entry name" value="HTH_ARSR"/>
    <property type="match status" value="1"/>
</dbReference>
<evidence type="ECO:0000256" key="2">
    <source>
        <dbReference type="ARBA" id="ARBA00023125"/>
    </source>
</evidence>
<dbReference type="Pfam" id="PF01022">
    <property type="entry name" value="HTH_5"/>
    <property type="match status" value="1"/>
</dbReference>
<organism evidence="4 5">
    <name type="scientific">Anaerocolumna cellulosilytica</name>
    <dbReference type="NCBI Taxonomy" id="433286"/>
    <lineage>
        <taxon>Bacteria</taxon>
        <taxon>Bacillati</taxon>
        <taxon>Bacillota</taxon>
        <taxon>Clostridia</taxon>
        <taxon>Lachnospirales</taxon>
        <taxon>Lachnospiraceae</taxon>
        <taxon>Anaerocolumna</taxon>
    </lineage>
</organism>
<proteinExistence type="predicted"/>
<keyword evidence="2" id="KW-0238">DNA-binding</keyword>
<evidence type="ECO:0000313" key="5">
    <source>
        <dbReference type="Proteomes" id="UP000515561"/>
    </source>
</evidence>
<dbReference type="Gene3D" id="1.10.10.10">
    <property type="entry name" value="Winged helix-like DNA-binding domain superfamily/Winged helix DNA-binding domain"/>
    <property type="match status" value="1"/>
</dbReference>
<gene>
    <name evidence="4" type="ORF">acsn021_23110</name>
</gene>
<dbReference type="Proteomes" id="UP000515561">
    <property type="component" value="Chromosome"/>
</dbReference>
<dbReference type="InterPro" id="IPR036390">
    <property type="entry name" value="WH_DNA-bd_sf"/>
</dbReference>
<evidence type="ECO:0000313" key="4">
    <source>
        <dbReference type="EMBL" id="BCJ94742.1"/>
    </source>
</evidence>
<evidence type="ECO:0000256" key="1">
    <source>
        <dbReference type="ARBA" id="ARBA00023015"/>
    </source>
</evidence>
<name>A0A6S6R5N2_9FIRM</name>
<keyword evidence="1" id="KW-0805">Transcription regulation</keyword>
<keyword evidence="5" id="KW-1185">Reference proteome</keyword>
<evidence type="ECO:0000256" key="3">
    <source>
        <dbReference type="ARBA" id="ARBA00023163"/>
    </source>
</evidence>
<reference evidence="4 5" key="1">
    <citation type="journal article" date="2016" name="Int. J. Syst. Evol. Microbiol.">
        <title>Descriptions of Anaerotaenia torta gen. nov., sp. nov. and Anaerocolumna cellulosilytica gen. nov., sp. nov. isolated from a methanogenic reactor of cattle waste.</title>
        <authorList>
            <person name="Uek A."/>
            <person name="Ohtaki Y."/>
            <person name="Kaku N."/>
            <person name="Ueki K."/>
        </authorList>
    </citation>
    <scope>NUCLEOTIDE SEQUENCE [LARGE SCALE GENOMIC DNA]</scope>
    <source>
        <strain evidence="4 5">SN021</strain>
    </source>
</reference>
<dbReference type="InterPro" id="IPR001845">
    <property type="entry name" value="HTH_ArsR_DNA-bd_dom"/>
</dbReference>
<keyword evidence="3" id="KW-0804">Transcription</keyword>